<comment type="similarity">
    <text evidence="2 7">Belongs to the DedA family.</text>
</comment>
<keyword evidence="5 7" id="KW-1133">Transmembrane helix</keyword>
<evidence type="ECO:0000256" key="1">
    <source>
        <dbReference type="ARBA" id="ARBA00004651"/>
    </source>
</evidence>
<feature type="transmembrane region" description="Helical" evidence="7">
    <location>
        <begin position="26"/>
        <end position="47"/>
    </location>
</feature>
<keyword evidence="4 7" id="KW-0812">Transmembrane</keyword>
<name>A0A933MK98_UNCT6</name>
<evidence type="ECO:0000256" key="4">
    <source>
        <dbReference type="ARBA" id="ARBA00022692"/>
    </source>
</evidence>
<evidence type="ECO:0000256" key="6">
    <source>
        <dbReference type="ARBA" id="ARBA00023136"/>
    </source>
</evidence>
<protein>
    <submittedName>
        <fullName evidence="9">DedA family protein</fullName>
    </submittedName>
</protein>
<dbReference type="EMBL" id="JACQXR010000034">
    <property type="protein sequence ID" value="MBI4726141.1"/>
    <property type="molecule type" value="Genomic_DNA"/>
</dbReference>
<dbReference type="InterPro" id="IPR058127">
    <property type="entry name" value="DedA"/>
</dbReference>
<comment type="subcellular location">
    <subcellularLocation>
        <location evidence="1 7">Cell membrane</location>
        <topology evidence="1 7">Multi-pass membrane protein</topology>
    </subcellularLocation>
</comment>
<dbReference type="PANTHER" id="PTHR30353:SF0">
    <property type="entry name" value="TRANSMEMBRANE PROTEIN"/>
    <property type="match status" value="1"/>
</dbReference>
<evidence type="ECO:0000256" key="5">
    <source>
        <dbReference type="ARBA" id="ARBA00022989"/>
    </source>
</evidence>
<keyword evidence="3 7" id="KW-1003">Cell membrane</keyword>
<evidence type="ECO:0000259" key="8">
    <source>
        <dbReference type="Pfam" id="PF09335"/>
    </source>
</evidence>
<keyword evidence="6 7" id="KW-0472">Membrane</keyword>
<gene>
    <name evidence="9" type="ORF">HY768_02765</name>
</gene>
<dbReference type="GO" id="GO:0005886">
    <property type="term" value="C:plasma membrane"/>
    <property type="evidence" value="ECO:0007669"/>
    <property type="project" value="UniProtKB-SubCell"/>
</dbReference>
<dbReference type="PANTHER" id="PTHR30353">
    <property type="entry name" value="INNER MEMBRANE PROTEIN DEDA-RELATED"/>
    <property type="match status" value="1"/>
</dbReference>
<proteinExistence type="inferred from homology"/>
<feature type="transmembrane region" description="Helical" evidence="7">
    <location>
        <begin position="153"/>
        <end position="172"/>
    </location>
</feature>
<comment type="caution">
    <text evidence="9">The sequence shown here is derived from an EMBL/GenBank/DDBJ whole genome shotgun (WGS) entry which is preliminary data.</text>
</comment>
<evidence type="ECO:0000256" key="3">
    <source>
        <dbReference type="ARBA" id="ARBA00022475"/>
    </source>
</evidence>
<dbReference type="NCBIfam" id="NF008102">
    <property type="entry name" value="PRK10847.1"/>
    <property type="match status" value="1"/>
</dbReference>
<evidence type="ECO:0000313" key="10">
    <source>
        <dbReference type="Proteomes" id="UP000736328"/>
    </source>
</evidence>
<dbReference type="InterPro" id="IPR032816">
    <property type="entry name" value="VTT_dom"/>
</dbReference>
<evidence type="ECO:0000256" key="2">
    <source>
        <dbReference type="ARBA" id="ARBA00010792"/>
    </source>
</evidence>
<feature type="transmembrane region" description="Helical" evidence="7">
    <location>
        <begin position="59"/>
        <end position="81"/>
    </location>
</feature>
<sequence>MILRLIDIFIHLDKYLTVIIQNYGTWTYLMLFAVIFCETGLVVLPFLPGDSLIFAAGTLAALGALDIKWLIILMCLAAVAGDTVNYWIGYWVGPKIFQKENVKFLNKKHLMEAHAFYEKYGGITIILARFMPFIRTFAPFVAGIGTMSYWRFMSYNVVGGIAWINIFGWMGYYFGNLPYLKKNFSLVIIAIVVISVMPAVIEYFRRGQKTKNNKTDL</sequence>
<accession>A0A933MK98</accession>
<dbReference type="Pfam" id="PF09335">
    <property type="entry name" value="VTT_dom"/>
    <property type="match status" value="1"/>
</dbReference>
<organism evidence="9 10">
    <name type="scientific">candidate division TA06 bacterium</name>
    <dbReference type="NCBI Taxonomy" id="2250710"/>
    <lineage>
        <taxon>Bacteria</taxon>
        <taxon>Bacteria division TA06</taxon>
    </lineage>
</organism>
<feature type="transmembrane region" description="Helical" evidence="7">
    <location>
        <begin position="184"/>
        <end position="204"/>
    </location>
</feature>
<dbReference type="AlphaFoldDB" id="A0A933MK98"/>
<dbReference type="Proteomes" id="UP000736328">
    <property type="component" value="Unassembled WGS sequence"/>
</dbReference>
<feature type="domain" description="VTT" evidence="8">
    <location>
        <begin position="47"/>
        <end position="172"/>
    </location>
</feature>
<evidence type="ECO:0000313" key="9">
    <source>
        <dbReference type="EMBL" id="MBI4726141.1"/>
    </source>
</evidence>
<evidence type="ECO:0000256" key="7">
    <source>
        <dbReference type="RuleBase" id="RU367016"/>
    </source>
</evidence>
<reference evidence="9" key="1">
    <citation type="submission" date="2020-07" db="EMBL/GenBank/DDBJ databases">
        <title>Huge and variable diversity of episymbiotic CPR bacteria and DPANN archaea in groundwater ecosystems.</title>
        <authorList>
            <person name="He C.Y."/>
            <person name="Keren R."/>
            <person name="Whittaker M."/>
            <person name="Farag I.F."/>
            <person name="Doudna J."/>
            <person name="Cate J.H.D."/>
            <person name="Banfield J.F."/>
        </authorList>
    </citation>
    <scope>NUCLEOTIDE SEQUENCE</scope>
    <source>
        <strain evidence="9">NC_groundwater_1520_Pr4_B-0.1um_53_5</strain>
    </source>
</reference>
<dbReference type="InterPro" id="IPR032818">
    <property type="entry name" value="DedA-like"/>
</dbReference>